<dbReference type="GO" id="GO:0010089">
    <property type="term" value="P:xylem development"/>
    <property type="evidence" value="ECO:0007669"/>
    <property type="project" value="InterPro"/>
</dbReference>
<keyword evidence="2" id="KW-1185">Reference proteome</keyword>
<organism evidence="1 2">
    <name type="scientific">Erythroxylum novogranatense</name>
    <dbReference type="NCBI Taxonomy" id="1862640"/>
    <lineage>
        <taxon>Eukaryota</taxon>
        <taxon>Viridiplantae</taxon>
        <taxon>Streptophyta</taxon>
        <taxon>Embryophyta</taxon>
        <taxon>Tracheophyta</taxon>
        <taxon>Spermatophyta</taxon>
        <taxon>Magnoliopsida</taxon>
        <taxon>eudicotyledons</taxon>
        <taxon>Gunneridae</taxon>
        <taxon>Pentapetalae</taxon>
        <taxon>rosids</taxon>
        <taxon>fabids</taxon>
        <taxon>Malpighiales</taxon>
        <taxon>Erythroxylaceae</taxon>
        <taxon>Erythroxylum</taxon>
    </lineage>
</organism>
<dbReference type="Proteomes" id="UP001159364">
    <property type="component" value="Linkage Group LG09"/>
</dbReference>
<proteinExistence type="predicted"/>
<evidence type="ECO:0000313" key="1">
    <source>
        <dbReference type="EMBL" id="KAJ8754679.1"/>
    </source>
</evidence>
<accession>A0AAV8SS12</accession>
<dbReference type="PANTHER" id="PTHR33974:SF25">
    <property type="entry name" value="SMALL PHOSPHATASE-LIKE PROTEIN 2, PUTATIVE-RELATED"/>
    <property type="match status" value="1"/>
</dbReference>
<sequence>MNKSLSLSSSSSERTCHASEESSWTMYLEDFFANHNQDNHDSSIFDEETFPEVSDAASLVGKKSLESKPAIGLLSTNQKSYNSRLSFKKRQTKEAMVDDALEDTASSPANSPMVYDVNVQFQKNTRQKVEVCTSQGKSSALYKGRETGNLGFLGCENDTIELKQSGLCFVPVSMVVNFPG</sequence>
<reference evidence="1 2" key="1">
    <citation type="submission" date="2021-09" db="EMBL/GenBank/DDBJ databases">
        <title>Genomic insights and catalytic innovation underlie evolution of tropane alkaloids biosynthesis.</title>
        <authorList>
            <person name="Wang Y.-J."/>
            <person name="Tian T."/>
            <person name="Huang J.-P."/>
            <person name="Huang S.-X."/>
        </authorList>
    </citation>
    <scope>NUCLEOTIDE SEQUENCE [LARGE SCALE GENOMIC DNA]</scope>
    <source>
        <strain evidence="1">KIB-2018</strain>
        <tissue evidence="1">Leaf</tissue>
    </source>
</reference>
<comment type="caution">
    <text evidence="1">The sequence shown here is derived from an EMBL/GenBank/DDBJ whole genome shotgun (WGS) entry which is preliminary data.</text>
</comment>
<dbReference type="EMBL" id="JAIWQS010000009">
    <property type="protein sequence ID" value="KAJ8754679.1"/>
    <property type="molecule type" value="Genomic_DNA"/>
</dbReference>
<dbReference type="AlphaFoldDB" id="A0AAV8SS12"/>
<gene>
    <name evidence="1" type="ORF">K2173_010770</name>
</gene>
<evidence type="ECO:0000313" key="2">
    <source>
        <dbReference type="Proteomes" id="UP001159364"/>
    </source>
</evidence>
<dbReference type="InterPro" id="IPR039280">
    <property type="entry name" value="VUP"/>
</dbReference>
<name>A0AAV8SS12_9ROSI</name>
<dbReference type="PANTHER" id="PTHR33974">
    <property type="entry name" value="VASCULAR-RELATED UNKNOWN PROTEIN 1-RELATED"/>
    <property type="match status" value="1"/>
</dbReference>
<protein>
    <submittedName>
        <fullName evidence="1">Uncharacterized protein</fullName>
    </submittedName>
</protein>